<reference evidence="8 9" key="1">
    <citation type="submission" date="2020-05" db="EMBL/GenBank/DDBJ databases">
        <title>Complete genome sequence of Gemmatimonas greenlandica TET16.</title>
        <authorList>
            <person name="Zeng Y."/>
        </authorList>
    </citation>
    <scope>NUCLEOTIDE SEQUENCE [LARGE SCALE GENOMIC DNA]</scope>
    <source>
        <strain evidence="8 9">TET16</strain>
    </source>
</reference>
<gene>
    <name evidence="6 8" type="primary">rpsF</name>
    <name evidence="8" type="ORF">HKW67_08365</name>
</gene>
<feature type="region of interest" description="Disordered" evidence="7">
    <location>
        <begin position="111"/>
        <end position="130"/>
    </location>
</feature>
<dbReference type="Pfam" id="PF01250">
    <property type="entry name" value="Ribosomal_S6"/>
    <property type="match status" value="1"/>
</dbReference>
<sequence>MAKLKIRRNPTRRYEAVYIVDSAIEDAAILEKLDKLQSLLNLAAPAEIEHWGRRQLAYKIGRHDTGYYAIARFETTPAVLPEFERALKLDEGIIRYLISLAEHELGAPKLSDEELASRRRAGDDDDDDED</sequence>
<keyword evidence="6" id="KW-0694">RNA-binding</keyword>
<evidence type="ECO:0000256" key="1">
    <source>
        <dbReference type="ARBA" id="ARBA00009512"/>
    </source>
</evidence>
<dbReference type="GO" id="GO:0070181">
    <property type="term" value="F:small ribosomal subunit rRNA binding"/>
    <property type="evidence" value="ECO:0007669"/>
    <property type="project" value="TreeGrafter"/>
</dbReference>
<dbReference type="CDD" id="cd00473">
    <property type="entry name" value="bS6"/>
    <property type="match status" value="1"/>
</dbReference>
<dbReference type="SUPFAM" id="SSF54995">
    <property type="entry name" value="Ribosomal protein S6"/>
    <property type="match status" value="1"/>
</dbReference>
<evidence type="ECO:0000256" key="3">
    <source>
        <dbReference type="ARBA" id="ARBA00023274"/>
    </source>
</evidence>
<dbReference type="GO" id="GO:0006412">
    <property type="term" value="P:translation"/>
    <property type="evidence" value="ECO:0007669"/>
    <property type="project" value="UniProtKB-UniRule"/>
</dbReference>
<dbReference type="GO" id="GO:0003735">
    <property type="term" value="F:structural constituent of ribosome"/>
    <property type="evidence" value="ECO:0007669"/>
    <property type="project" value="InterPro"/>
</dbReference>
<dbReference type="RefSeq" id="WP_171224948.1">
    <property type="nucleotide sequence ID" value="NZ_CP053085.1"/>
</dbReference>
<evidence type="ECO:0000313" key="9">
    <source>
        <dbReference type="Proteomes" id="UP000500938"/>
    </source>
</evidence>
<evidence type="ECO:0000256" key="7">
    <source>
        <dbReference type="SAM" id="MobiDB-lite"/>
    </source>
</evidence>
<accession>A0A6M4INL6</accession>
<dbReference type="InterPro" id="IPR035980">
    <property type="entry name" value="Ribosomal_bS6_sf"/>
</dbReference>
<evidence type="ECO:0000256" key="4">
    <source>
        <dbReference type="ARBA" id="ARBA00035104"/>
    </source>
</evidence>
<keyword evidence="2 6" id="KW-0689">Ribosomal protein</keyword>
<organism evidence="8 9">
    <name type="scientific">Gemmatimonas groenlandica</name>
    <dbReference type="NCBI Taxonomy" id="2732249"/>
    <lineage>
        <taxon>Bacteria</taxon>
        <taxon>Pseudomonadati</taxon>
        <taxon>Gemmatimonadota</taxon>
        <taxon>Gemmatimonadia</taxon>
        <taxon>Gemmatimonadales</taxon>
        <taxon>Gemmatimonadaceae</taxon>
        <taxon>Gemmatimonas</taxon>
    </lineage>
</organism>
<dbReference type="InterPro" id="IPR000529">
    <property type="entry name" value="Ribosomal_bS6"/>
</dbReference>
<dbReference type="PANTHER" id="PTHR21011:SF1">
    <property type="entry name" value="SMALL RIBOSOMAL SUBUNIT PROTEIN BS6M"/>
    <property type="match status" value="1"/>
</dbReference>
<protein>
    <recommendedName>
        <fullName evidence="5 6">Small ribosomal subunit protein bS6</fullName>
    </recommendedName>
</protein>
<dbReference type="AlphaFoldDB" id="A0A6M4INL6"/>
<dbReference type="GO" id="GO:0005737">
    <property type="term" value="C:cytoplasm"/>
    <property type="evidence" value="ECO:0007669"/>
    <property type="project" value="UniProtKB-ARBA"/>
</dbReference>
<name>A0A6M4INL6_9BACT</name>
<dbReference type="GO" id="GO:0005840">
    <property type="term" value="C:ribosome"/>
    <property type="evidence" value="ECO:0007669"/>
    <property type="project" value="UniProtKB-KW"/>
</dbReference>
<keyword evidence="6" id="KW-0699">rRNA-binding</keyword>
<evidence type="ECO:0000256" key="2">
    <source>
        <dbReference type="ARBA" id="ARBA00022980"/>
    </source>
</evidence>
<keyword evidence="9" id="KW-1185">Reference proteome</keyword>
<dbReference type="InterPro" id="IPR014717">
    <property type="entry name" value="Transl_elong_EF1B/ribsomal_bS6"/>
</dbReference>
<dbReference type="EMBL" id="CP053085">
    <property type="protein sequence ID" value="QJR35518.1"/>
    <property type="molecule type" value="Genomic_DNA"/>
</dbReference>
<evidence type="ECO:0000256" key="6">
    <source>
        <dbReference type="HAMAP-Rule" id="MF_00360"/>
    </source>
</evidence>
<keyword evidence="3 6" id="KW-0687">Ribonucleoprotein</keyword>
<comment type="function">
    <text evidence="4 6">Binds together with bS18 to 16S ribosomal RNA.</text>
</comment>
<evidence type="ECO:0000313" key="8">
    <source>
        <dbReference type="EMBL" id="QJR35518.1"/>
    </source>
</evidence>
<dbReference type="NCBIfam" id="TIGR00166">
    <property type="entry name" value="S6"/>
    <property type="match status" value="1"/>
</dbReference>
<dbReference type="KEGG" id="ggr:HKW67_08365"/>
<evidence type="ECO:0000256" key="5">
    <source>
        <dbReference type="ARBA" id="ARBA00035294"/>
    </source>
</evidence>
<dbReference type="PANTHER" id="PTHR21011">
    <property type="entry name" value="MITOCHONDRIAL 28S RIBOSOMAL PROTEIN S6"/>
    <property type="match status" value="1"/>
</dbReference>
<dbReference type="InterPro" id="IPR020814">
    <property type="entry name" value="Ribosomal_S6_plastid/chlpt"/>
</dbReference>
<dbReference type="Proteomes" id="UP000500938">
    <property type="component" value="Chromosome"/>
</dbReference>
<dbReference type="Gene3D" id="3.30.70.60">
    <property type="match status" value="1"/>
</dbReference>
<comment type="similarity">
    <text evidence="1 6">Belongs to the bacterial ribosomal protein bS6 family.</text>
</comment>
<proteinExistence type="inferred from homology"/>
<dbReference type="HAMAP" id="MF_00360">
    <property type="entry name" value="Ribosomal_bS6"/>
    <property type="match status" value="1"/>
</dbReference>
<feature type="compositionally biased region" description="Basic and acidic residues" evidence="7">
    <location>
        <begin position="111"/>
        <end position="122"/>
    </location>
</feature>
<dbReference type="GO" id="GO:1990904">
    <property type="term" value="C:ribonucleoprotein complex"/>
    <property type="evidence" value="ECO:0007669"/>
    <property type="project" value="UniProtKB-KW"/>
</dbReference>